<proteinExistence type="predicted"/>
<keyword evidence="2" id="KW-0812">Transmembrane</keyword>
<accession>A0A1I3XBY8</accession>
<protein>
    <submittedName>
        <fullName evidence="3">MSHA biogenesis protein MshJ</fullName>
    </submittedName>
</protein>
<name>A0A1I3XBY8_9GAMM</name>
<dbReference type="OrthoDB" id="9151209at2"/>
<dbReference type="AlphaFoldDB" id="A0A1I3XBY8"/>
<dbReference type="RefSeq" id="WP_091706106.1">
    <property type="nucleotide sequence ID" value="NZ_BMYN01000007.1"/>
</dbReference>
<dbReference type="Pfam" id="PF04612">
    <property type="entry name" value="T2SSM"/>
    <property type="match status" value="1"/>
</dbReference>
<dbReference type="EMBL" id="FOSC01000011">
    <property type="protein sequence ID" value="SFK17053.1"/>
    <property type="molecule type" value="Genomic_DNA"/>
</dbReference>
<feature type="transmembrane region" description="Helical" evidence="2">
    <location>
        <begin position="25"/>
        <end position="48"/>
    </location>
</feature>
<evidence type="ECO:0000313" key="3">
    <source>
        <dbReference type="EMBL" id="SFK17053.1"/>
    </source>
</evidence>
<keyword evidence="2" id="KW-1133">Transmembrane helix</keyword>
<evidence type="ECO:0000256" key="2">
    <source>
        <dbReference type="SAM" id="Phobius"/>
    </source>
</evidence>
<evidence type="ECO:0000313" key="4">
    <source>
        <dbReference type="Proteomes" id="UP000199445"/>
    </source>
</evidence>
<keyword evidence="1" id="KW-0175">Coiled coil</keyword>
<sequence length="228" mass="25860">MNKLRQWYDGGAAWFDDRPVRERGLIALTACVLVFVIAWELLVAPALAERQQLDERLQTLGSTRDSLLAEQQTLDSQLENDPSAELRDRLQVRRDRLDRLNRQISETAEQLIAPKDMVGLLRRILAEQQELALQSLVLRTPTPVFDEPATQGSEQAENSQPEPLLYAHDVELTIAGGYLDVMAYLEKLEALDERLGWLQLEYDAGSWPEGEARVRVRTLSLEAAWLGV</sequence>
<reference evidence="3 4" key="1">
    <citation type="submission" date="2016-10" db="EMBL/GenBank/DDBJ databases">
        <authorList>
            <person name="de Groot N.N."/>
        </authorList>
    </citation>
    <scope>NUCLEOTIDE SEQUENCE [LARGE SCALE GENOMIC DNA]</scope>
    <source>
        <strain evidence="3 4">IBRC-M 10445</strain>
    </source>
</reference>
<dbReference type="InterPro" id="IPR007690">
    <property type="entry name" value="T2SS_GspM"/>
</dbReference>
<dbReference type="Proteomes" id="UP000199445">
    <property type="component" value="Unassembled WGS sequence"/>
</dbReference>
<feature type="coiled-coil region" evidence="1">
    <location>
        <begin position="83"/>
        <end position="110"/>
    </location>
</feature>
<keyword evidence="4" id="KW-1185">Reference proteome</keyword>
<gene>
    <name evidence="3" type="ORF">SAMN05216429_111128</name>
</gene>
<keyword evidence="2" id="KW-0472">Membrane</keyword>
<organism evidence="3 4">
    <name type="scientific">Marinobacter persicus</name>
    <dbReference type="NCBI Taxonomy" id="930118"/>
    <lineage>
        <taxon>Bacteria</taxon>
        <taxon>Pseudomonadati</taxon>
        <taxon>Pseudomonadota</taxon>
        <taxon>Gammaproteobacteria</taxon>
        <taxon>Pseudomonadales</taxon>
        <taxon>Marinobacteraceae</taxon>
        <taxon>Marinobacter</taxon>
    </lineage>
</organism>
<evidence type="ECO:0000256" key="1">
    <source>
        <dbReference type="SAM" id="Coils"/>
    </source>
</evidence>